<feature type="domain" description="Apple" evidence="24">
    <location>
        <begin position="337"/>
        <end position="424"/>
    </location>
</feature>
<dbReference type="PROSITE" id="PS00107">
    <property type="entry name" value="PROTEIN_KINASE_ATP"/>
    <property type="match status" value="1"/>
</dbReference>
<dbReference type="InterPro" id="IPR001480">
    <property type="entry name" value="Bulb-type_lectin_dom"/>
</dbReference>
<dbReference type="SMART" id="SM00473">
    <property type="entry name" value="PAN_AP"/>
    <property type="match status" value="1"/>
</dbReference>
<feature type="binding site" evidence="19">
    <location>
        <position position="533"/>
    </location>
    <ligand>
        <name>ATP</name>
        <dbReference type="ChEBI" id="CHEBI:30616"/>
    </ligand>
</feature>
<dbReference type="InterPro" id="IPR000719">
    <property type="entry name" value="Prot_kinase_dom"/>
</dbReference>
<evidence type="ECO:0000259" key="24">
    <source>
        <dbReference type="PROSITE" id="PS50948"/>
    </source>
</evidence>
<proteinExistence type="inferred from homology"/>
<keyword evidence="2" id="KW-1003">Cell membrane</keyword>
<feature type="transmembrane region" description="Helical" evidence="20">
    <location>
        <begin position="435"/>
        <end position="457"/>
    </location>
</feature>
<evidence type="ECO:0000256" key="3">
    <source>
        <dbReference type="ARBA" id="ARBA00022527"/>
    </source>
</evidence>
<dbReference type="GO" id="GO:0004674">
    <property type="term" value="F:protein serine/threonine kinase activity"/>
    <property type="evidence" value="ECO:0007669"/>
    <property type="project" value="UniProtKB-KW"/>
</dbReference>
<comment type="catalytic activity">
    <reaction evidence="18">
        <text>L-threonyl-[protein] + ATP = O-phospho-L-threonyl-[protein] + ADP + H(+)</text>
        <dbReference type="Rhea" id="RHEA:46608"/>
        <dbReference type="Rhea" id="RHEA-COMP:11060"/>
        <dbReference type="Rhea" id="RHEA-COMP:11605"/>
        <dbReference type="ChEBI" id="CHEBI:15378"/>
        <dbReference type="ChEBI" id="CHEBI:30013"/>
        <dbReference type="ChEBI" id="CHEBI:30616"/>
        <dbReference type="ChEBI" id="CHEBI:61977"/>
        <dbReference type="ChEBI" id="CHEBI:456216"/>
        <dbReference type="EC" id="2.7.11.1"/>
    </reaction>
</comment>
<evidence type="ECO:0000256" key="5">
    <source>
        <dbReference type="ARBA" id="ARBA00022553"/>
    </source>
</evidence>
<dbReference type="Pfam" id="PF07714">
    <property type="entry name" value="PK_Tyr_Ser-Thr"/>
    <property type="match status" value="1"/>
</dbReference>
<dbReference type="CDD" id="cd14066">
    <property type="entry name" value="STKc_IRAK"/>
    <property type="match status" value="1"/>
</dbReference>
<evidence type="ECO:0000256" key="15">
    <source>
        <dbReference type="ARBA" id="ARBA00023157"/>
    </source>
</evidence>
<keyword evidence="11 18" id="KW-0418">Kinase</keyword>
<comment type="catalytic activity">
    <reaction evidence="18">
        <text>L-seryl-[protein] + ATP = O-phospho-L-seryl-[protein] + ADP + H(+)</text>
        <dbReference type="Rhea" id="RHEA:17989"/>
        <dbReference type="Rhea" id="RHEA-COMP:9863"/>
        <dbReference type="Rhea" id="RHEA-COMP:11604"/>
        <dbReference type="ChEBI" id="CHEBI:15378"/>
        <dbReference type="ChEBI" id="CHEBI:29999"/>
        <dbReference type="ChEBI" id="CHEBI:30616"/>
        <dbReference type="ChEBI" id="CHEBI:83421"/>
        <dbReference type="ChEBI" id="CHEBI:456216"/>
        <dbReference type="EC" id="2.7.11.1"/>
    </reaction>
</comment>
<dbReference type="Proteomes" id="UP001558713">
    <property type="component" value="Unassembled WGS sequence"/>
</dbReference>
<dbReference type="InterPro" id="IPR017441">
    <property type="entry name" value="Protein_kinase_ATP_BS"/>
</dbReference>
<feature type="domain" description="Protein kinase" evidence="22">
    <location>
        <begin position="505"/>
        <end position="790"/>
    </location>
</feature>
<dbReference type="InterPro" id="IPR003609">
    <property type="entry name" value="Pan_app"/>
</dbReference>
<keyword evidence="13 20" id="KW-1133">Transmembrane helix</keyword>
<dbReference type="PANTHER" id="PTHR27002:SF957">
    <property type="entry name" value="RECEPTOR-LIKE SERINE_THREONINE-PROTEIN KINASE"/>
    <property type="match status" value="1"/>
</dbReference>
<dbReference type="InterPro" id="IPR001245">
    <property type="entry name" value="Ser-Thr/Tyr_kinase_cat_dom"/>
</dbReference>
<keyword evidence="6 18" id="KW-0808">Transferase</keyword>
<dbReference type="Gene3D" id="3.30.200.20">
    <property type="entry name" value="Phosphorylase Kinase, domain 1"/>
    <property type="match status" value="1"/>
</dbReference>
<keyword evidence="7 20" id="KW-0812">Transmembrane</keyword>
<evidence type="ECO:0000256" key="7">
    <source>
        <dbReference type="ARBA" id="ARBA00022692"/>
    </source>
</evidence>
<evidence type="ECO:0000256" key="10">
    <source>
        <dbReference type="ARBA" id="ARBA00022741"/>
    </source>
</evidence>
<dbReference type="InterPro" id="IPR008271">
    <property type="entry name" value="Ser/Thr_kinase_AS"/>
</dbReference>
<dbReference type="GO" id="GO:0031625">
    <property type="term" value="F:ubiquitin protein ligase binding"/>
    <property type="evidence" value="ECO:0007669"/>
    <property type="project" value="UniProtKB-ARBA"/>
</dbReference>
<protein>
    <recommendedName>
        <fullName evidence="18">Receptor-like serine/threonine-protein kinase</fullName>
        <ecNumber evidence="18">2.7.11.1</ecNumber>
    </recommendedName>
</protein>
<feature type="signal peptide" evidence="21">
    <location>
        <begin position="1"/>
        <end position="20"/>
    </location>
</feature>
<keyword evidence="10 18" id="KW-0547">Nucleotide-binding</keyword>
<dbReference type="Gene3D" id="2.90.10.10">
    <property type="entry name" value="Bulb-type lectin domain"/>
    <property type="match status" value="1"/>
</dbReference>
<evidence type="ECO:0000256" key="14">
    <source>
        <dbReference type="ARBA" id="ARBA00023136"/>
    </source>
</evidence>
<dbReference type="GO" id="GO:0045087">
    <property type="term" value="P:innate immune response"/>
    <property type="evidence" value="ECO:0007669"/>
    <property type="project" value="UniProtKB-ARBA"/>
</dbReference>
<dbReference type="Pfam" id="PF08276">
    <property type="entry name" value="PAN_2"/>
    <property type="match status" value="1"/>
</dbReference>
<sequence>MAIFYFCLLLLTMFSSYGFAAITTSNPLSIRQTLSSPDGSFELGFFSFNSSQNHQYFGIWFKRVTPRVYVWVANRENPVTSLTANLIVSRNGSLILLDEKQDIVWSSGGEVLTSNECRAQLLNTGNFVLIDNVTGTYLWESFEHPGDTMLPQSSLMYDIPKNTRRVLTSWKSNTDPSPGEFVGGLSPEVPPQGFVWKGSSPYWRSGPWVETRFIGIPEVDKTYANPLAVDQDVVNGTGFLTFRALRNFDVSYIKLTSDGSLDILRSSGGTTGWIKYFEGPLSSCDLYGTCGPYGLCIRSISTTTCKCLRGFVPKSDDEWNSGNWTRGCVRRTDLSSCQGNSSSTTQAKDRTDGFYRVANIKLPDSYQLASFGDAEQCHQGCLRNCSCLAFAYINAIGCFVWNQDLLDLVQFSEEGEFLSIRLAHSELAGSNRIKIIVVCAISLCVFMILVLAAIACWRYRVKQNGKAHVDMEISEDAWNNDLNSQDVSGLNYFKMHTIQTATDNFSVSNKVGQGGFGTVYKGKLQDGTEIAIKRLSSSSGEGTEEFMNELKLISKLQHRNLVRLLGYCIEGEEKLLVYDFMVNKSLDTFLFDSKKKLEIDWPKRFDIIEGISRGILYLHRDSFLRVVHRDLKASNILLDEKMNPKISDFGLARMFQGTQNQDNTDRVFGTLGYMSPEYAWTGTFSEKSDIYSFGVLMLEIISGKEISSFSHGKEEKNLLAYAWESWSETGGLDLLDQDIADSDSVEAVMRCVQIGLLCVQHQAMDRPNIKQVVSMLTSTMDLPEPKQPMFVFDMRDKDSLSLNSNDHIHTDLFSDDENKQAHDKQKSPLLKSNSINFCLD</sequence>
<keyword evidence="14 20" id="KW-0472">Membrane</keyword>
<evidence type="ECO:0000256" key="21">
    <source>
        <dbReference type="SAM" id="SignalP"/>
    </source>
</evidence>
<comment type="similarity">
    <text evidence="18">Belongs to the protein kinase superfamily. Ser/Thr protein kinase family.</text>
</comment>
<evidence type="ECO:0000256" key="16">
    <source>
        <dbReference type="ARBA" id="ARBA00023170"/>
    </source>
</evidence>
<dbReference type="Pfam" id="PF01453">
    <property type="entry name" value="B_lectin"/>
    <property type="match status" value="1"/>
</dbReference>
<evidence type="ECO:0000313" key="25">
    <source>
        <dbReference type="EMBL" id="KAL1222883.1"/>
    </source>
</evidence>
<dbReference type="FunFam" id="2.90.10.10:FF:000003">
    <property type="entry name" value="G-type lectin S-receptor-like serine/threonine-protein kinase"/>
    <property type="match status" value="1"/>
</dbReference>
<dbReference type="SMART" id="SM00108">
    <property type="entry name" value="B_lectin"/>
    <property type="match status" value="1"/>
</dbReference>
<keyword evidence="17" id="KW-0325">Glycoprotein</keyword>
<accession>A0ABD1C078</accession>
<dbReference type="GO" id="GO:0030246">
    <property type="term" value="F:carbohydrate binding"/>
    <property type="evidence" value="ECO:0007669"/>
    <property type="project" value="UniProtKB-KW"/>
</dbReference>
<keyword evidence="8 21" id="KW-0732">Signal</keyword>
<evidence type="ECO:0000256" key="20">
    <source>
        <dbReference type="SAM" id="Phobius"/>
    </source>
</evidence>
<dbReference type="Pfam" id="PF00954">
    <property type="entry name" value="S_locus_glycop"/>
    <property type="match status" value="1"/>
</dbReference>
<evidence type="ECO:0000256" key="6">
    <source>
        <dbReference type="ARBA" id="ARBA00022679"/>
    </source>
</evidence>
<dbReference type="InterPro" id="IPR000858">
    <property type="entry name" value="S_locus_glycoprot_dom"/>
</dbReference>
<dbReference type="AlphaFoldDB" id="A0ABD1C078"/>
<dbReference type="PROSITE" id="PS00108">
    <property type="entry name" value="PROTEIN_KINASE_ST"/>
    <property type="match status" value="1"/>
</dbReference>
<dbReference type="GO" id="GO:0005886">
    <property type="term" value="C:plasma membrane"/>
    <property type="evidence" value="ECO:0007669"/>
    <property type="project" value="UniProtKB-SubCell"/>
</dbReference>
<dbReference type="PANTHER" id="PTHR27002">
    <property type="entry name" value="RECEPTOR-LIKE SERINE/THREONINE-PROTEIN KINASE SD1-8"/>
    <property type="match status" value="1"/>
</dbReference>
<dbReference type="EMBL" id="JBANAX010000090">
    <property type="protein sequence ID" value="KAL1222883.1"/>
    <property type="molecule type" value="Genomic_DNA"/>
</dbReference>
<comment type="caution">
    <text evidence="25">The sequence shown here is derived from an EMBL/GenBank/DDBJ whole genome shotgun (WGS) entry which is preliminary data.</text>
</comment>
<keyword evidence="9" id="KW-0430">Lectin</keyword>
<keyword evidence="5" id="KW-0597">Phosphoprotein</keyword>
<reference evidence="25 26" key="1">
    <citation type="submission" date="2024-04" db="EMBL/GenBank/DDBJ databases">
        <title>Genome assembly C_amara_ONT_v2.</title>
        <authorList>
            <person name="Yant L."/>
            <person name="Moore C."/>
            <person name="Slenker M."/>
        </authorList>
    </citation>
    <scope>NUCLEOTIDE SEQUENCE [LARGE SCALE GENOMIC DNA]</scope>
    <source>
        <tissue evidence="25">Leaf</tissue>
    </source>
</reference>
<dbReference type="Gene3D" id="1.10.510.10">
    <property type="entry name" value="Transferase(Phosphotransferase) domain 1"/>
    <property type="match status" value="1"/>
</dbReference>
<keyword evidence="4" id="KW-0245">EGF-like domain</keyword>
<evidence type="ECO:0000256" key="4">
    <source>
        <dbReference type="ARBA" id="ARBA00022536"/>
    </source>
</evidence>
<organism evidence="25 26">
    <name type="scientific">Cardamine amara subsp. amara</name>
    <dbReference type="NCBI Taxonomy" id="228776"/>
    <lineage>
        <taxon>Eukaryota</taxon>
        <taxon>Viridiplantae</taxon>
        <taxon>Streptophyta</taxon>
        <taxon>Embryophyta</taxon>
        <taxon>Tracheophyta</taxon>
        <taxon>Spermatophyta</taxon>
        <taxon>Magnoliopsida</taxon>
        <taxon>eudicotyledons</taxon>
        <taxon>Gunneridae</taxon>
        <taxon>Pentapetalae</taxon>
        <taxon>rosids</taxon>
        <taxon>malvids</taxon>
        <taxon>Brassicales</taxon>
        <taxon>Brassicaceae</taxon>
        <taxon>Cardamineae</taxon>
        <taxon>Cardamine</taxon>
    </lineage>
</organism>
<dbReference type="SUPFAM" id="SSF51110">
    <property type="entry name" value="alpha-D-mannose-specific plant lectins"/>
    <property type="match status" value="1"/>
</dbReference>
<dbReference type="PROSITE" id="PS50011">
    <property type="entry name" value="PROTEIN_KINASE_DOM"/>
    <property type="match status" value="1"/>
</dbReference>
<dbReference type="InterPro" id="IPR024171">
    <property type="entry name" value="SRK-like_kinase"/>
</dbReference>
<evidence type="ECO:0000256" key="9">
    <source>
        <dbReference type="ARBA" id="ARBA00022734"/>
    </source>
</evidence>
<evidence type="ECO:0000256" key="8">
    <source>
        <dbReference type="ARBA" id="ARBA00022729"/>
    </source>
</evidence>
<evidence type="ECO:0000256" key="2">
    <source>
        <dbReference type="ARBA" id="ARBA00022475"/>
    </source>
</evidence>
<keyword evidence="26" id="KW-1185">Reference proteome</keyword>
<evidence type="ECO:0000259" key="22">
    <source>
        <dbReference type="PROSITE" id="PS50011"/>
    </source>
</evidence>
<dbReference type="InterPro" id="IPR011009">
    <property type="entry name" value="Kinase-like_dom_sf"/>
</dbReference>
<dbReference type="PIRSF" id="PIRSF000641">
    <property type="entry name" value="SRK"/>
    <property type="match status" value="1"/>
</dbReference>
<evidence type="ECO:0000256" key="13">
    <source>
        <dbReference type="ARBA" id="ARBA00022989"/>
    </source>
</evidence>
<evidence type="ECO:0000313" key="26">
    <source>
        <dbReference type="Proteomes" id="UP001558713"/>
    </source>
</evidence>
<evidence type="ECO:0000256" key="17">
    <source>
        <dbReference type="ARBA" id="ARBA00023180"/>
    </source>
</evidence>
<feature type="domain" description="Bulb-type lectin" evidence="23">
    <location>
        <begin position="19"/>
        <end position="142"/>
    </location>
</feature>
<dbReference type="PROSITE" id="PS50948">
    <property type="entry name" value="PAN"/>
    <property type="match status" value="1"/>
</dbReference>
<dbReference type="GO" id="GO:0005524">
    <property type="term" value="F:ATP binding"/>
    <property type="evidence" value="ECO:0007669"/>
    <property type="project" value="UniProtKB-UniRule"/>
</dbReference>
<comment type="subcellular location">
    <subcellularLocation>
        <location evidence="1">Cell membrane</location>
        <topology evidence="1">Single-pass type I membrane protein</topology>
    </subcellularLocation>
</comment>
<evidence type="ECO:0000256" key="18">
    <source>
        <dbReference type="PIRNR" id="PIRNR000641"/>
    </source>
</evidence>
<evidence type="ECO:0000256" key="11">
    <source>
        <dbReference type="ARBA" id="ARBA00022777"/>
    </source>
</evidence>
<keyword evidence="3 18" id="KW-0723">Serine/threonine-protein kinase</keyword>
<dbReference type="CDD" id="cd00028">
    <property type="entry name" value="B_lectin"/>
    <property type="match status" value="1"/>
</dbReference>
<evidence type="ECO:0000256" key="19">
    <source>
        <dbReference type="PROSITE-ProRule" id="PRU10141"/>
    </source>
</evidence>
<keyword evidence="16" id="KW-0675">Receptor</keyword>
<keyword evidence="15" id="KW-1015">Disulfide bond</keyword>
<dbReference type="EC" id="2.7.11.1" evidence="18"/>
<evidence type="ECO:0000259" key="23">
    <source>
        <dbReference type="PROSITE" id="PS50927"/>
    </source>
</evidence>
<dbReference type="SUPFAM" id="SSF56112">
    <property type="entry name" value="Protein kinase-like (PK-like)"/>
    <property type="match status" value="1"/>
</dbReference>
<feature type="chain" id="PRO_5044811215" description="Receptor-like serine/threonine-protein kinase" evidence="21">
    <location>
        <begin position="21"/>
        <end position="840"/>
    </location>
</feature>
<dbReference type="FunFam" id="1.10.510.10:FF:000345">
    <property type="entry name" value="G-type lectin S-receptor-like serine/threonine-protein kinase"/>
    <property type="match status" value="1"/>
</dbReference>
<evidence type="ECO:0000256" key="1">
    <source>
        <dbReference type="ARBA" id="ARBA00004251"/>
    </source>
</evidence>
<dbReference type="FunFam" id="3.30.200.20:FF:000401">
    <property type="entry name" value="G-type lectin S-receptor-like serine/threonine-protein kinase SD1-29"/>
    <property type="match status" value="1"/>
</dbReference>
<dbReference type="InterPro" id="IPR036426">
    <property type="entry name" value="Bulb-type_lectin_dom_sf"/>
</dbReference>
<evidence type="ECO:0000256" key="12">
    <source>
        <dbReference type="ARBA" id="ARBA00022840"/>
    </source>
</evidence>
<gene>
    <name evidence="25" type="ORF">V5N11_022186</name>
</gene>
<dbReference type="CDD" id="cd01098">
    <property type="entry name" value="PAN_AP_plant"/>
    <property type="match status" value="1"/>
</dbReference>
<dbReference type="SMART" id="SM00220">
    <property type="entry name" value="S_TKc"/>
    <property type="match status" value="1"/>
</dbReference>
<name>A0ABD1C078_CARAN</name>
<dbReference type="PROSITE" id="PS50927">
    <property type="entry name" value="BULB_LECTIN"/>
    <property type="match status" value="1"/>
</dbReference>
<keyword evidence="12 18" id="KW-0067">ATP-binding</keyword>